<feature type="domain" description="ABC transmembrane type-1" evidence="8">
    <location>
        <begin position="48"/>
        <end position="232"/>
    </location>
</feature>
<feature type="transmembrane region" description="Helical" evidence="7">
    <location>
        <begin position="181"/>
        <end position="202"/>
    </location>
</feature>
<dbReference type="PROSITE" id="PS50928">
    <property type="entry name" value="ABC_TM1"/>
    <property type="match status" value="1"/>
</dbReference>
<keyword evidence="3" id="KW-1003">Cell membrane</keyword>
<reference evidence="9 10" key="1">
    <citation type="submission" date="2022-04" db="EMBL/GenBank/DDBJ databases">
        <title>Rhizobium coralii sp. nov., isolated from coral Turbinaria peltata.</title>
        <authorList>
            <person name="Sun H."/>
        </authorList>
    </citation>
    <scope>NUCLEOTIDE SEQUENCE [LARGE SCALE GENOMIC DNA]</scope>
    <source>
        <strain evidence="9 10">NTR19</strain>
    </source>
</reference>
<dbReference type="EMBL" id="JALPRY010000007">
    <property type="protein sequence ID" value="MCK8779340.1"/>
    <property type="molecule type" value="Genomic_DNA"/>
</dbReference>
<evidence type="ECO:0000256" key="6">
    <source>
        <dbReference type="ARBA" id="ARBA00023136"/>
    </source>
</evidence>
<evidence type="ECO:0000256" key="3">
    <source>
        <dbReference type="ARBA" id="ARBA00022475"/>
    </source>
</evidence>
<dbReference type="PANTHER" id="PTHR30151">
    <property type="entry name" value="ALKANE SULFONATE ABC TRANSPORTER-RELATED, MEMBRANE SUBUNIT"/>
    <property type="match status" value="1"/>
</dbReference>
<evidence type="ECO:0000256" key="1">
    <source>
        <dbReference type="ARBA" id="ARBA00004651"/>
    </source>
</evidence>
<evidence type="ECO:0000313" key="10">
    <source>
        <dbReference type="Proteomes" id="UP001202827"/>
    </source>
</evidence>
<dbReference type="Gene3D" id="1.10.3720.10">
    <property type="entry name" value="MetI-like"/>
    <property type="match status" value="1"/>
</dbReference>
<protein>
    <submittedName>
        <fullName evidence="9">ABC transporter permease</fullName>
    </submittedName>
</protein>
<evidence type="ECO:0000313" key="9">
    <source>
        <dbReference type="EMBL" id="MCK8779340.1"/>
    </source>
</evidence>
<keyword evidence="5 7" id="KW-1133">Transmembrane helix</keyword>
<dbReference type="CDD" id="cd06261">
    <property type="entry name" value="TM_PBP2"/>
    <property type="match status" value="1"/>
</dbReference>
<evidence type="ECO:0000256" key="4">
    <source>
        <dbReference type="ARBA" id="ARBA00022692"/>
    </source>
</evidence>
<sequence length="259" mass="27803">MRTSHAGLGTLLMLLLWQAGVMLFEPPRYVLPSPLTVGAAFLRQPAYLLHHAMITLTEIVLGLLIGSTLGAAIAFAVAAWPRIGRLAWPLVLILQAFPVFVLAPILVIWFGFGLASKVAMTTIIIFFPVASSFADGLRRTELDVLDAAQLDGAGHWDVLKNIRLPLAIPSLISGLRVAAPLAPLGAVVGEWVGAAGGLGFIMMQANARMQTETVFAAMLILAALTLVLRLLVDRLTRGLAPWAHEQPEEPSLLPTTSRR</sequence>
<name>A0ABT0INB7_9HYPH</name>
<keyword evidence="10" id="KW-1185">Reference proteome</keyword>
<dbReference type="PANTHER" id="PTHR30151:SF20">
    <property type="entry name" value="ABC TRANSPORTER PERMEASE PROTEIN HI_0355-RELATED"/>
    <property type="match status" value="1"/>
</dbReference>
<keyword evidence="4 7" id="KW-0812">Transmembrane</keyword>
<evidence type="ECO:0000256" key="5">
    <source>
        <dbReference type="ARBA" id="ARBA00022989"/>
    </source>
</evidence>
<feature type="transmembrane region" description="Helical" evidence="7">
    <location>
        <begin position="47"/>
        <end position="80"/>
    </location>
</feature>
<feature type="transmembrane region" description="Helical" evidence="7">
    <location>
        <begin position="87"/>
        <end position="112"/>
    </location>
</feature>
<dbReference type="Proteomes" id="UP001202827">
    <property type="component" value="Unassembled WGS sequence"/>
</dbReference>
<proteinExistence type="inferred from homology"/>
<evidence type="ECO:0000256" key="7">
    <source>
        <dbReference type="RuleBase" id="RU363032"/>
    </source>
</evidence>
<keyword evidence="2 7" id="KW-0813">Transport</keyword>
<feature type="transmembrane region" description="Helical" evidence="7">
    <location>
        <begin position="214"/>
        <end position="232"/>
    </location>
</feature>
<organism evidence="9 10">
    <name type="scientific">Neorhizobium turbinariae</name>
    <dbReference type="NCBI Taxonomy" id="2937795"/>
    <lineage>
        <taxon>Bacteria</taxon>
        <taxon>Pseudomonadati</taxon>
        <taxon>Pseudomonadota</taxon>
        <taxon>Alphaproteobacteria</taxon>
        <taxon>Hyphomicrobiales</taxon>
        <taxon>Rhizobiaceae</taxon>
        <taxon>Rhizobium/Agrobacterium group</taxon>
        <taxon>Neorhizobium</taxon>
    </lineage>
</organism>
<dbReference type="RefSeq" id="WP_248682098.1">
    <property type="nucleotide sequence ID" value="NZ_JALPRY010000007.1"/>
</dbReference>
<dbReference type="Pfam" id="PF00528">
    <property type="entry name" value="BPD_transp_1"/>
    <property type="match status" value="1"/>
</dbReference>
<evidence type="ECO:0000256" key="2">
    <source>
        <dbReference type="ARBA" id="ARBA00022448"/>
    </source>
</evidence>
<gene>
    <name evidence="9" type="ORF">M0654_05005</name>
</gene>
<accession>A0ABT0INB7</accession>
<comment type="subcellular location">
    <subcellularLocation>
        <location evidence="1 7">Cell membrane</location>
        <topology evidence="1 7">Multi-pass membrane protein</topology>
    </subcellularLocation>
</comment>
<dbReference type="InterPro" id="IPR035906">
    <property type="entry name" value="MetI-like_sf"/>
</dbReference>
<keyword evidence="6 7" id="KW-0472">Membrane</keyword>
<comment type="caution">
    <text evidence="9">The sequence shown here is derived from an EMBL/GenBank/DDBJ whole genome shotgun (WGS) entry which is preliminary data.</text>
</comment>
<evidence type="ECO:0000259" key="8">
    <source>
        <dbReference type="PROSITE" id="PS50928"/>
    </source>
</evidence>
<feature type="transmembrane region" description="Helical" evidence="7">
    <location>
        <begin position="118"/>
        <end position="137"/>
    </location>
</feature>
<dbReference type="InterPro" id="IPR000515">
    <property type="entry name" value="MetI-like"/>
</dbReference>
<dbReference type="SUPFAM" id="SSF161098">
    <property type="entry name" value="MetI-like"/>
    <property type="match status" value="1"/>
</dbReference>
<comment type="similarity">
    <text evidence="7">Belongs to the binding-protein-dependent transport system permease family.</text>
</comment>